<name>A0ACB8RIX9_9AGAM</name>
<organism evidence="1 2">
    <name type="scientific">Auriscalpium vulgare</name>
    <dbReference type="NCBI Taxonomy" id="40419"/>
    <lineage>
        <taxon>Eukaryota</taxon>
        <taxon>Fungi</taxon>
        <taxon>Dikarya</taxon>
        <taxon>Basidiomycota</taxon>
        <taxon>Agaricomycotina</taxon>
        <taxon>Agaricomycetes</taxon>
        <taxon>Russulales</taxon>
        <taxon>Auriscalpiaceae</taxon>
        <taxon>Auriscalpium</taxon>
    </lineage>
</organism>
<protein>
    <submittedName>
        <fullName evidence="1">S-adenosyl-L-methionine-dependent methyltransferase</fullName>
    </submittedName>
</protein>
<evidence type="ECO:0000313" key="1">
    <source>
        <dbReference type="EMBL" id="KAI0043606.1"/>
    </source>
</evidence>
<dbReference type="EMBL" id="MU276011">
    <property type="protein sequence ID" value="KAI0043606.1"/>
    <property type="molecule type" value="Genomic_DNA"/>
</dbReference>
<gene>
    <name evidence="1" type="ORF">FA95DRAFT_1498340</name>
</gene>
<accession>A0ACB8RIX9</accession>
<proteinExistence type="predicted"/>
<sequence length="451" mass="49996">MSNDNPLFALAAIISSGVHTLNDAYSQRGHSFPSLTEPFRPGPLDDDKDVADATHLIVAAAHQIIATVRKPMDTFLDYAPAMYMSRTLGFADEMNIADLLKDKPEGMHVDDIGAKIDVDSVTLARILRYLATRHVFREVAPNVFANNRLSSFMEKVHPIEEIKPKSLTLYDGAPAAAFVGHATDETFKSLDNFSSFVRDRKAKDPPFKLTFKTQKTLWQWYEEPDNQWRGRRFAAAMKGFGDHIPSSAYIEGFDWQSLKPDSVVVDVGGSLGTAMLVLVNAFPHLKFVVQDLEPVIVDARKFWDEKAPELVSSGQVSFQGAGNFFEPQVSKQTDVYFLRLVLHDWPDSANEKILNNLRAVAAPHTKIVIFDTIMPLACPDEAGPPPPPFPLLANLGLAVGGFLTMLDLQMLTSFNGQERTFTQFVELGARTGWKFEGVKPGMLSAFVFSTA</sequence>
<dbReference type="Proteomes" id="UP000814033">
    <property type="component" value="Unassembled WGS sequence"/>
</dbReference>
<reference evidence="1" key="1">
    <citation type="submission" date="2021-02" db="EMBL/GenBank/DDBJ databases">
        <authorList>
            <consortium name="DOE Joint Genome Institute"/>
            <person name="Ahrendt S."/>
            <person name="Looney B.P."/>
            <person name="Miyauchi S."/>
            <person name="Morin E."/>
            <person name="Drula E."/>
            <person name="Courty P.E."/>
            <person name="Chicoki N."/>
            <person name="Fauchery L."/>
            <person name="Kohler A."/>
            <person name="Kuo A."/>
            <person name="Labutti K."/>
            <person name="Pangilinan J."/>
            <person name="Lipzen A."/>
            <person name="Riley R."/>
            <person name="Andreopoulos W."/>
            <person name="He G."/>
            <person name="Johnson J."/>
            <person name="Barry K.W."/>
            <person name="Grigoriev I.V."/>
            <person name="Nagy L."/>
            <person name="Hibbett D."/>
            <person name="Henrissat B."/>
            <person name="Matheny P.B."/>
            <person name="Labbe J."/>
            <person name="Martin F."/>
        </authorList>
    </citation>
    <scope>NUCLEOTIDE SEQUENCE</scope>
    <source>
        <strain evidence="1">FP105234-sp</strain>
    </source>
</reference>
<evidence type="ECO:0000313" key="2">
    <source>
        <dbReference type="Proteomes" id="UP000814033"/>
    </source>
</evidence>
<keyword evidence="2" id="KW-1185">Reference proteome</keyword>
<reference evidence="1" key="2">
    <citation type="journal article" date="2022" name="New Phytol.">
        <title>Evolutionary transition to the ectomycorrhizal habit in the genomes of a hyperdiverse lineage of mushroom-forming fungi.</title>
        <authorList>
            <person name="Looney B."/>
            <person name="Miyauchi S."/>
            <person name="Morin E."/>
            <person name="Drula E."/>
            <person name="Courty P.E."/>
            <person name="Kohler A."/>
            <person name="Kuo A."/>
            <person name="LaButti K."/>
            <person name="Pangilinan J."/>
            <person name="Lipzen A."/>
            <person name="Riley R."/>
            <person name="Andreopoulos W."/>
            <person name="He G."/>
            <person name="Johnson J."/>
            <person name="Nolan M."/>
            <person name="Tritt A."/>
            <person name="Barry K.W."/>
            <person name="Grigoriev I.V."/>
            <person name="Nagy L.G."/>
            <person name="Hibbett D."/>
            <person name="Henrissat B."/>
            <person name="Matheny P.B."/>
            <person name="Labbe J."/>
            <person name="Martin F.M."/>
        </authorList>
    </citation>
    <scope>NUCLEOTIDE SEQUENCE</scope>
    <source>
        <strain evidence="1">FP105234-sp</strain>
    </source>
</reference>
<keyword evidence="1" id="KW-0808">Transferase</keyword>
<keyword evidence="1" id="KW-0489">Methyltransferase</keyword>
<comment type="caution">
    <text evidence="1">The sequence shown here is derived from an EMBL/GenBank/DDBJ whole genome shotgun (WGS) entry which is preliminary data.</text>
</comment>